<dbReference type="AlphaFoldDB" id="A0A151IFZ0"/>
<feature type="transmembrane region" description="Helical" evidence="2">
    <location>
        <begin position="540"/>
        <end position="564"/>
    </location>
</feature>
<evidence type="ECO:0000256" key="1">
    <source>
        <dbReference type="SAM" id="MobiDB-lite"/>
    </source>
</evidence>
<keyword evidence="5" id="KW-1185">Reference proteome</keyword>
<feature type="chain" id="PRO_5007582125" description="Glycoprotein" evidence="3">
    <location>
        <begin position="17"/>
        <end position="673"/>
    </location>
</feature>
<name>A0A151IFZ0_9HYME</name>
<evidence type="ECO:0000256" key="2">
    <source>
        <dbReference type="SAM" id="Phobius"/>
    </source>
</evidence>
<dbReference type="STRING" id="456900.A0A151IFZ0"/>
<keyword evidence="3" id="KW-0732">Signal</keyword>
<evidence type="ECO:0008006" key="6">
    <source>
        <dbReference type="Google" id="ProtNLM"/>
    </source>
</evidence>
<feature type="region of interest" description="Disordered" evidence="1">
    <location>
        <begin position="605"/>
        <end position="646"/>
    </location>
</feature>
<dbReference type="EMBL" id="KQ977749">
    <property type="protein sequence ID" value="KYN00131.1"/>
    <property type="molecule type" value="Genomic_DNA"/>
</dbReference>
<keyword evidence="2" id="KW-1133">Transmembrane helix</keyword>
<keyword evidence="2" id="KW-0812">Transmembrane</keyword>
<evidence type="ECO:0000256" key="3">
    <source>
        <dbReference type="SAM" id="SignalP"/>
    </source>
</evidence>
<feature type="signal peptide" evidence="3">
    <location>
        <begin position="1"/>
        <end position="16"/>
    </location>
</feature>
<evidence type="ECO:0000313" key="4">
    <source>
        <dbReference type="EMBL" id="KYN00131.1"/>
    </source>
</evidence>
<sequence>MSPIIIVLIFAPLTQGLIGYDCGGEGFNISTLSLLDVGNCDLEDVEPREEEVYIQLMQMSDYDKVPAIQCRIEVNRVIHYCGMHSHISVVHNGRREYFQEIGERACRRVHETGVLQIGNAVMDLLKNNATNYRSATLAGTATVDGRCAGAQYTDGYGSWESVVVQATIKITLRTLELSVKRKLGHVIMPSGTFCKTSDKYCIDADGTETFWSPIVVDNCHFDNYDILYEGIATRLVPANNYTTPIVYTVTTQETTFALTKTIDMDVCGYKLSQTEHPKLFILQTQKGRTFKTRTKVSVDNLDIFFYVNSKFVYVEKHIKKQLTQLYRNLMEQKCALEKQVLKNALTLASIAPDETAYRIMREPGYTAVLSGEALHLVKCVPVECKLRHVDKCYTELPVTHQNTSYFLQPRSRILTKTGTIRDCNQLLPVMYKLHGIWFRLGPKPVEITAPAVIQPLNHPNWQYTSSSSLATSGIYNTEDLDRLRAHIMFPVERPSIVNTLARGAMGNAIPAGSISLSTLLDEDSLNRIADSAGKKVWRGFVTFGSASAGILAIFIIIRVVELIIDTMIHGYALHTMYGWSLHLIGAVWSSVTHLLLHLGRRKDTKPQEDTVLPTPEDQPLPTLPPTEDHHPSHSQPLVTVHEINEKGQIAPDKYKRYSYVELKKYLDNNKPTE</sequence>
<protein>
    <recommendedName>
        <fullName evidence="6">Glycoprotein</fullName>
    </recommendedName>
</protein>
<accession>A0A151IFZ0</accession>
<keyword evidence="2" id="KW-0472">Membrane</keyword>
<dbReference type="Pfam" id="PF24664">
    <property type="entry name" value="Monjiviricetes_fusion"/>
    <property type="match status" value="1"/>
</dbReference>
<gene>
    <name evidence="4" type="ORF">ALC62_09092</name>
</gene>
<feature type="transmembrane region" description="Helical" evidence="2">
    <location>
        <begin position="576"/>
        <end position="596"/>
    </location>
</feature>
<evidence type="ECO:0000313" key="5">
    <source>
        <dbReference type="Proteomes" id="UP000078542"/>
    </source>
</evidence>
<organism evidence="4 5">
    <name type="scientific">Cyphomyrmex costatus</name>
    <dbReference type="NCBI Taxonomy" id="456900"/>
    <lineage>
        <taxon>Eukaryota</taxon>
        <taxon>Metazoa</taxon>
        <taxon>Ecdysozoa</taxon>
        <taxon>Arthropoda</taxon>
        <taxon>Hexapoda</taxon>
        <taxon>Insecta</taxon>
        <taxon>Pterygota</taxon>
        <taxon>Neoptera</taxon>
        <taxon>Endopterygota</taxon>
        <taxon>Hymenoptera</taxon>
        <taxon>Apocrita</taxon>
        <taxon>Aculeata</taxon>
        <taxon>Formicoidea</taxon>
        <taxon>Formicidae</taxon>
        <taxon>Myrmicinae</taxon>
        <taxon>Cyphomyrmex</taxon>
    </lineage>
</organism>
<dbReference type="Proteomes" id="UP000078542">
    <property type="component" value="Unassembled WGS sequence"/>
</dbReference>
<proteinExistence type="predicted"/>
<reference evidence="4 5" key="1">
    <citation type="submission" date="2016-03" db="EMBL/GenBank/DDBJ databases">
        <title>Cyphomyrmex costatus WGS genome.</title>
        <authorList>
            <person name="Nygaard S."/>
            <person name="Hu H."/>
            <person name="Boomsma J."/>
            <person name="Zhang G."/>
        </authorList>
    </citation>
    <scope>NUCLEOTIDE SEQUENCE [LARGE SCALE GENOMIC DNA]</scope>
    <source>
        <strain evidence="4">MS0001</strain>
        <tissue evidence="4">Whole body</tissue>
    </source>
</reference>